<dbReference type="EMBL" id="CP036291">
    <property type="protein sequence ID" value="QDU87811.1"/>
    <property type="molecule type" value="Genomic_DNA"/>
</dbReference>
<organism evidence="2 3">
    <name type="scientific">Pirellulimonas nuda</name>
    <dbReference type="NCBI Taxonomy" id="2528009"/>
    <lineage>
        <taxon>Bacteria</taxon>
        <taxon>Pseudomonadati</taxon>
        <taxon>Planctomycetota</taxon>
        <taxon>Planctomycetia</taxon>
        <taxon>Pirellulales</taxon>
        <taxon>Lacipirellulaceae</taxon>
        <taxon>Pirellulimonas</taxon>
    </lineage>
</organism>
<sequence>MWYFIAAGIAAGLAVWAGAVGAAARRKARRSAALAELCGSLEQLGEAFCTAAQESGKPRGLRWKHASLGPNLEAATDPEGTLVALVEAEIAFEAVPGGGMEEVAAVGNLRSATAIFQFASGVWTTDGRAVFNHSPAETLRQFADRLRRIEWPDAADGRPSGGRSSAEQPPTTPLD</sequence>
<evidence type="ECO:0000313" key="3">
    <source>
        <dbReference type="Proteomes" id="UP000317429"/>
    </source>
</evidence>
<proteinExistence type="predicted"/>
<feature type="region of interest" description="Disordered" evidence="1">
    <location>
        <begin position="150"/>
        <end position="175"/>
    </location>
</feature>
<name>A0A518D8K0_9BACT</name>
<protein>
    <submittedName>
        <fullName evidence="2">Uncharacterized protein</fullName>
    </submittedName>
</protein>
<gene>
    <name evidence="2" type="ORF">Pla175_11780</name>
</gene>
<dbReference type="RefSeq" id="WP_145282053.1">
    <property type="nucleotide sequence ID" value="NZ_CP036291.1"/>
</dbReference>
<accession>A0A518D8K0</accession>
<dbReference type="KEGG" id="pnd:Pla175_11780"/>
<evidence type="ECO:0000256" key="1">
    <source>
        <dbReference type="SAM" id="MobiDB-lite"/>
    </source>
</evidence>
<keyword evidence="3" id="KW-1185">Reference proteome</keyword>
<dbReference type="AlphaFoldDB" id="A0A518D8K0"/>
<evidence type="ECO:0000313" key="2">
    <source>
        <dbReference type="EMBL" id="QDU87811.1"/>
    </source>
</evidence>
<dbReference type="Proteomes" id="UP000317429">
    <property type="component" value="Chromosome"/>
</dbReference>
<reference evidence="2 3" key="1">
    <citation type="submission" date="2019-02" db="EMBL/GenBank/DDBJ databases">
        <title>Deep-cultivation of Planctomycetes and their phenomic and genomic characterization uncovers novel biology.</title>
        <authorList>
            <person name="Wiegand S."/>
            <person name="Jogler M."/>
            <person name="Boedeker C."/>
            <person name="Pinto D."/>
            <person name="Vollmers J."/>
            <person name="Rivas-Marin E."/>
            <person name="Kohn T."/>
            <person name="Peeters S.H."/>
            <person name="Heuer A."/>
            <person name="Rast P."/>
            <person name="Oberbeckmann S."/>
            <person name="Bunk B."/>
            <person name="Jeske O."/>
            <person name="Meyerdierks A."/>
            <person name="Storesund J.E."/>
            <person name="Kallscheuer N."/>
            <person name="Luecker S."/>
            <person name="Lage O.M."/>
            <person name="Pohl T."/>
            <person name="Merkel B.J."/>
            <person name="Hornburger P."/>
            <person name="Mueller R.-W."/>
            <person name="Bruemmer F."/>
            <person name="Labrenz M."/>
            <person name="Spormann A.M."/>
            <person name="Op den Camp H."/>
            <person name="Overmann J."/>
            <person name="Amann R."/>
            <person name="Jetten M.S.M."/>
            <person name="Mascher T."/>
            <person name="Medema M.H."/>
            <person name="Devos D.P."/>
            <person name="Kaster A.-K."/>
            <person name="Ovreas L."/>
            <person name="Rohde M."/>
            <person name="Galperin M.Y."/>
            <person name="Jogler C."/>
        </authorList>
    </citation>
    <scope>NUCLEOTIDE SEQUENCE [LARGE SCALE GENOMIC DNA]</scope>
    <source>
        <strain evidence="2 3">Pla175</strain>
    </source>
</reference>
<dbReference type="OrthoDB" id="282265at2"/>